<name>A0A6A3BER5_HIBSY</name>
<dbReference type="PANTHER" id="PTHR33386:SF5">
    <property type="entry name" value="OS02G0740600 PROTEIN"/>
    <property type="match status" value="1"/>
</dbReference>
<feature type="region of interest" description="Disordered" evidence="1">
    <location>
        <begin position="1"/>
        <end position="39"/>
    </location>
</feature>
<organism evidence="2 3">
    <name type="scientific">Hibiscus syriacus</name>
    <name type="common">Rose of Sharon</name>
    <dbReference type="NCBI Taxonomy" id="106335"/>
    <lineage>
        <taxon>Eukaryota</taxon>
        <taxon>Viridiplantae</taxon>
        <taxon>Streptophyta</taxon>
        <taxon>Embryophyta</taxon>
        <taxon>Tracheophyta</taxon>
        <taxon>Spermatophyta</taxon>
        <taxon>Magnoliopsida</taxon>
        <taxon>eudicotyledons</taxon>
        <taxon>Gunneridae</taxon>
        <taxon>Pentapetalae</taxon>
        <taxon>rosids</taxon>
        <taxon>malvids</taxon>
        <taxon>Malvales</taxon>
        <taxon>Malvaceae</taxon>
        <taxon>Malvoideae</taxon>
        <taxon>Hibiscus</taxon>
    </lineage>
</organism>
<protein>
    <submittedName>
        <fullName evidence="2">Betaine aldehyde dehydrogenase 1</fullName>
    </submittedName>
</protein>
<keyword evidence="3" id="KW-1185">Reference proteome</keyword>
<evidence type="ECO:0000256" key="1">
    <source>
        <dbReference type="SAM" id="MobiDB-lite"/>
    </source>
</evidence>
<accession>A0A6A3BER5</accession>
<sequence length="82" mass="8906">MEPLGSYGTSWADQWDNGPDTYPTEPRKTGAGGAKAKYSKKVEDGLGKTKSAAITGMKKAKVGFTWIKQKYSKTTKKQQSSS</sequence>
<gene>
    <name evidence="2" type="ORF">F3Y22_tig00110206pilonHSYRG00063</name>
</gene>
<dbReference type="AlphaFoldDB" id="A0A6A3BER5"/>
<comment type="caution">
    <text evidence="2">The sequence shown here is derived from an EMBL/GenBank/DDBJ whole genome shotgun (WGS) entry which is preliminary data.</text>
</comment>
<dbReference type="EMBL" id="VEPZ02000876">
    <property type="protein sequence ID" value="KAE8713532.1"/>
    <property type="molecule type" value="Genomic_DNA"/>
</dbReference>
<dbReference type="PANTHER" id="PTHR33386">
    <property type="entry name" value="OS02G0740600 PROTEIN"/>
    <property type="match status" value="1"/>
</dbReference>
<evidence type="ECO:0000313" key="3">
    <source>
        <dbReference type="Proteomes" id="UP000436088"/>
    </source>
</evidence>
<reference evidence="2" key="1">
    <citation type="submission" date="2019-09" db="EMBL/GenBank/DDBJ databases">
        <title>Draft genome information of white flower Hibiscus syriacus.</title>
        <authorList>
            <person name="Kim Y.-M."/>
        </authorList>
    </citation>
    <scope>NUCLEOTIDE SEQUENCE [LARGE SCALE GENOMIC DNA]</scope>
    <source>
        <strain evidence="2">YM2019G1</strain>
    </source>
</reference>
<evidence type="ECO:0000313" key="2">
    <source>
        <dbReference type="EMBL" id="KAE8713532.1"/>
    </source>
</evidence>
<proteinExistence type="predicted"/>
<dbReference type="Proteomes" id="UP000436088">
    <property type="component" value="Unassembled WGS sequence"/>
</dbReference>